<feature type="compositionally biased region" description="Basic and acidic residues" evidence="2">
    <location>
        <begin position="384"/>
        <end position="409"/>
    </location>
</feature>
<name>A0AAD4KH35_9EURO</name>
<keyword evidence="4" id="KW-1185">Reference proteome</keyword>
<evidence type="ECO:0000313" key="3">
    <source>
        <dbReference type="EMBL" id="KAH8690948.1"/>
    </source>
</evidence>
<feature type="coiled-coil region" evidence="1">
    <location>
        <begin position="214"/>
        <end position="273"/>
    </location>
</feature>
<feature type="compositionally biased region" description="Polar residues" evidence="2">
    <location>
        <begin position="358"/>
        <end position="380"/>
    </location>
</feature>
<feature type="compositionally biased region" description="Basic residues" evidence="2">
    <location>
        <begin position="77"/>
        <end position="87"/>
    </location>
</feature>
<comment type="caution">
    <text evidence="3">The sequence shown here is derived from an EMBL/GenBank/DDBJ whole genome shotgun (WGS) entry which is preliminary data.</text>
</comment>
<dbReference type="GeneID" id="70252762"/>
<feature type="compositionally biased region" description="Low complexity" evidence="2">
    <location>
        <begin position="19"/>
        <end position="30"/>
    </location>
</feature>
<feature type="region of interest" description="Disordered" evidence="2">
    <location>
        <begin position="472"/>
        <end position="497"/>
    </location>
</feature>
<dbReference type="Proteomes" id="UP001201262">
    <property type="component" value="Unassembled WGS sequence"/>
</dbReference>
<evidence type="ECO:0000256" key="2">
    <source>
        <dbReference type="SAM" id="MobiDB-lite"/>
    </source>
</evidence>
<gene>
    <name evidence="3" type="ORF">BGW36DRAFT_62270</name>
</gene>
<dbReference type="AlphaFoldDB" id="A0AAD4KH35"/>
<protein>
    <submittedName>
        <fullName evidence="3">Uncharacterized protein</fullName>
    </submittedName>
</protein>
<proteinExistence type="predicted"/>
<evidence type="ECO:0000313" key="4">
    <source>
        <dbReference type="Proteomes" id="UP001201262"/>
    </source>
</evidence>
<dbReference type="RefSeq" id="XP_046067144.1">
    <property type="nucleotide sequence ID" value="XM_046222475.1"/>
</dbReference>
<reference evidence="3" key="1">
    <citation type="submission" date="2021-12" db="EMBL/GenBank/DDBJ databases">
        <title>Convergent genome expansion in fungi linked to evolution of root-endophyte symbiosis.</title>
        <authorList>
            <consortium name="DOE Joint Genome Institute"/>
            <person name="Ke Y.-H."/>
            <person name="Bonito G."/>
            <person name="Liao H.-L."/>
            <person name="Looney B."/>
            <person name="Rojas-Flechas A."/>
            <person name="Nash J."/>
            <person name="Hameed K."/>
            <person name="Schadt C."/>
            <person name="Martin F."/>
            <person name="Crous P.W."/>
            <person name="Miettinen O."/>
            <person name="Magnuson J.K."/>
            <person name="Labbe J."/>
            <person name="Jacobson D."/>
            <person name="Doktycz M.J."/>
            <person name="Veneault-Fourrey C."/>
            <person name="Kuo A."/>
            <person name="Mondo S."/>
            <person name="Calhoun S."/>
            <person name="Riley R."/>
            <person name="Ohm R."/>
            <person name="LaButti K."/>
            <person name="Andreopoulos B."/>
            <person name="Pangilinan J."/>
            <person name="Nolan M."/>
            <person name="Tritt A."/>
            <person name="Clum A."/>
            <person name="Lipzen A."/>
            <person name="Daum C."/>
            <person name="Barry K."/>
            <person name="Grigoriev I.V."/>
            <person name="Vilgalys R."/>
        </authorList>
    </citation>
    <scope>NUCLEOTIDE SEQUENCE</scope>
    <source>
        <strain evidence="3">PMI_201</strain>
    </source>
</reference>
<organism evidence="3 4">
    <name type="scientific">Talaromyces proteolyticus</name>
    <dbReference type="NCBI Taxonomy" id="1131652"/>
    <lineage>
        <taxon>Eukaryota</taxon>
        <taxon>Fungi</taxon>
        <taxon>Dikarya</taxon>
        <taxon>Ascomycota</taxon>
        <taxon>Pezizomycotina</taxon>
        <taxon>Eurotiomycetes</taxon>
        <taxon>Eurotiomycetidae</taxon>
        <taxon>Eurotiales</taxon>
        <taxon>Trichocomaceae</taxon>
        <taxon>Talaromyces</taxon>
        <taxon>Talaromyces sect. Bacilispori</taxon>
    </lineage>
</organism>
<accession>A0AAD4KH35</accession>
<feature type="compositionally biased region" description="Acidic residues" evidence="2">
    <location>
        <begin position="415"/>
        <end position="425"/>
    </location>
</feature>
<dbReference type="EMBL" id="JAJTJA010000013">
    <property type="protein sequence ID" value="KAH8690948.1"/>
    <property type="molecule type" value="Genomic_DNA"/>
</dbReference>
<feature type="compositionally biased region" description="Polar residues" evidence="2">
    <location>
        <begin position="1"/>
        <end position="12"/>
    </location>
</feature>
<evidence type="ECO:0000256" key="1">
    <source>
        <dbReference type="SAM" id="Coils"/>
    </source>
</evidence>
<feature type="region of interest" description="Disordered" evidence="2">
    <location>
        <begin position="278"/>
        <end position="314"/>
    </location>
</feature>
<feature type="compositionally biased region" description="Basic residues" evidence="2">
    <location>
        <begin position="343"/>
        <end position="356"/>
    </location>
</feature>
<feature type="compositionally biased region" description="Polar residues" evidence="2">
    <location>
        <begin position="282"/>
        <end position="297"/>
    </location>
</feature>
<feature type="region of interest" description="Disordered" evidence="2">
    <location>
        <begin position="334"/>
        <end position="428"/>
    </location>
</feature>
<sequence length="514" mass="56783">MSQESDTRSQASLAPAAEIIIPSTPPRRSILSASPDLRPVRDNNDGLSSKHGGAFCSPQPASSSEMTPPPSSQVQAPRRRSRTRTRTRSLSGSGPHVVIPASPPNESLEKSLYAAYGAAENLPTVEEINTASEAQLRTIAKDLLGVAQEARMSALHFKLQNSLLSFTSSEAIKRAEVEQQLARREVEIIQSSEYQSRRGISISQTPRLSPSPQLDASLKRIDELERTNARLEERLSNAKKLIREKMDEGNDKNESLRAENDLLKKRIRDNREHLTRLLDSGSLASTPRTEFQTPQRKSQARFPDSSRAHSSNRGVSHDAFATLLAADRVLHGDSTNVSPARARQPKHHHGISHVRGTHSMSSLPMTPQRSNHVDNTQYITPGSRPRENIIQHTPEQRSRGERNRHDRDSTISASDAEEAVTDDDLPASQASSLATSMLRRLPETSQKELPASQNLGKANTLFQTKLFGQVRKVGTERPDSTSQKRKRSFEELGPVLKKPKDVGLGIESWKVSPA</sequence>
<feature type="region of interest" description="Disordered" evidence="2">
    <location>
        <begin position="1"/>
        <end position="104"/>
    </location>
</feature>
<keyword evidence="1" id="KW-0175">Coiled coil</keyword>